<dbReference type="PROSITE" id="PS00723">
    <property type="entry name" value="POLYPRENYL_SYNTHASE_1"/>
    <property type="match status" value="1"/>
</dbReference>
<keyword evidence="8" id="KW-1185">Reference proteome</keyword>
<dbReference type="PANTHER" id="PTHR12001">
    <property type="entry name" value="GERANYLGERANYL PYROPHOSPHATE SYNTHASE"/>
    <property type="match status" value="1"/>
</dbReference>
<evidence type="ECO:0000256" key="6">
    <source>
        <dbReference type="RuleBase" id="RU004466"/>
    </source>
</evidence>
<evidence type="ECO:0000256" key="2">
    <source>
        <dbReference type="ARBA" id="ARBA00006706"/>
    </source>
</evidence>
<organism evidence="7 8">
    <name type="scientific">Streptomyces sporangiiformans</name>
    <dbReference type="NCBI Taxonomy" id="2315329"/>
    <lineage>
        <taxon>Bacteria</taxon>
        <taxon>Bacillati</taxon>
        <taxon>Actinomycetota</taxon>
        <taxon>Actinomycetes</taxon>
        <taxon>Kitasatosporales</taxon>
        <taxon>Streptomycetaceae</taxon>
        <taxon>Streptomyces</taxon>
    </lineage>
</organism>
<dbReference type="Gene3D" id="1.10.600.10">
    <property type="entry name" value="Farnesyl Diphosphate Synthase"/>
    <property type="match status" value="1"/>
</dbReference>
<comment type="similarity">
    <text evidence="2 6">Belongs to the FPP/GGPP synthase family.</text>
</comment>
<dbReference type="InterPro" id="IPR008949">
    <property type="entry name" value="Isoprenoid_synthase_dom_sf"/>
</dbReference>
<dbReference type="SFLD" id="SFLDS00005">
    <property type="entry name" value="Isoprenoid_Synthase_Type_I"/>
    <property type="match status" value="1"/>
</dbReference>
<comment type="caution">
    <text evidence="7">The sequence shown here is derived from an EMBL/GenBank/DDBJ whole genome shotgun (WGS) entry which is preliminary data.</text>
</comment>
<evidence type="ECO:0000313" key="7">
    <source>
        <dbReference type="EMBL" id="TPQ16137.1"/>
    </source>
</evidence>
<evidence type="ECO:0000256" key="3">
    <source>
        <dbReference type="ARBA" id="ARBA00022679"/>
    </source>
</evidence>
<dbReference type="CDD" id="cd00685">
    <property type="entry name" value="Trans_IPPS_HT"/>
    <property type="match status" value="1"/>
</dbReference>
<evidence type="ECO:0000256" key="4">
    <source>
        <dbReference type="ARBA" id="ARBA00022723"/>
    </source>
</evidence>
<dbReference type="Pfam" id="PF00348">
    <property type="entry name" value="polyprenyl_synt"/>
    <property type="match status" value="1"/>
</dbReference>
<proteinExistence type="inferred from homology"/>
<dbReference type="AlphaFoldDB" id="A0A505D082"/>
<dbReference type="InterPro" id="IPR000092">
    <property type="entry name" value="Polyprenyl_synt"/>
</dbReference>
<sequence length="355" mass="37901">MHNPSVPVLSARADLHNSILSYGEAEEASIRDRSAYLVDLVLHRLKGDWAAGDRLTEVCNYALGAPGKYFRPILLLESAAAVGGDLHQVMPAAAGTEGAHLASLMHDDIIDGDELRRGMPAVHAKYSQADAIVGGDALIFYLFAALATCAANGVEAQRIVLAMGKAAKAGAELCQGQMMEEEIRQNYDSRVTSYLRMIENKTAALFRAACSIGGTLGGGSAEEADALARYGTGLGIAFQIQDDLLPYLSTAEETGKPHSSDLANRRLTLPFLLCRAAAGPELAAELDDLINSEGDLEDRHLRLAALLTRHGAVTRAAEEARRYAADAIDALVPLPQSPSRQSLEYFAKAAVSRCR</sequence>
<dbReference type="EMBL" id="VCHX02000340">
    <property type="protein sequence ID" value="TPQ16137.1"/>
    <property type="molecule type" value="Genomic_DNA"/>
</dbReference>
<evidence type="ECO:0000256" key="5">
    <source>
        <dbReference type="ARBA" id="ARBA00022842"/>
    </source>
</evidence>
<reference evidence="7 8" key="1">
    <citation type="submission" date="2019-06" db="EMBL/GenBank/DDBJ databases">
        <title>Streptomyces sporangiiformans sp. nov., a novel actinomycete isolated from soil in Mount Song.</title>
        <authorList>
            <person name="Han L."/>
        </authorList>
    </citation>
    <scope>NUCLEOTIDE SEQUENCE [LARGE SCALE GENOMIC DNA]</scope>
    <source>
        <strain evidence="7 8">NEAU-SSA 1</strain>
    </source>
</reference>
<accession>A0A505D082</accession>
<evidence type="ECO:0000313" key="8">
    <source>
        <dbReference type="Proteomes" id="UP000317378"/>
    </source>
</evidence>
<evidence type="ECO:0000256" key="1">
    <source>
        <dbReference type="ARBA" id="ARBA00001946"/>
    </source>
</evidence>
<dbReference type="SUPFAM" id="SSF48576">
    <property type="entry name" value="Terpenoid synthases"/>
    <property type="match status" value="1"/>
</dbReference>
<keyword evidence="3 6" id="KW-0808">Transferase</keyword>
<dbReference type="Proteomes" id="UP000317378">
    <property type="component" value="Unassembled WGS sequence"/>
</dbReference>
<protein>
    <submittedName>
        <fullName evidence="7">Polyprenyl synthetase family protein</fullName>
    </submittedName>
</protein>
<keyword evidence="5" id="KW-0460">Magnesium</keyword>
<gene>
    <name evidence="7" type="ORF">FGD71_043380</name>
</gene>
<dbReference type="RefSeq" id="WP_119106101.1">
    <property type="nucleotide sequence ID" value="NZ_VCHX02000340.1"/>
</dbReference>
<keyword evidence="4" id="KW-0479">Metal-binding</keyword>
<name>A0A505D082_9ACTN</name>
<dbReference type="GO" id="GO:0004659">
    <property type="term" value="F:prenyltransferase activity"/>
    <property type="evidence" value="ECO:0007669"/>
    <property type="project" value="InterPro"/>
</dbReference>
<dbReference type="GO" id="GO:0046872">
    <property type="term" value="F:metal ion binding"/>
    <property type="evidence" value="ECO:0007669"/>
    <property type="project" value="UniProtKB-KW"/>
</dbReference>
<dbReference type="OrthoDB" id="4497239at2"/>
<dbReference type="InterPro" id="IPR033749">
    <property type="entry name" value="Polyprenyl_synt_CS"/>
</dbReference>
<comment type="cofactor">
    <cofactor evidence="1">
        <name>Mg(2+)</name>
        <dbReference type="ChEBI" id="CHEBI:18420"/>
    </cofactor>
</comment>
<dbReference type="PANTHER" id="PTHR12001:SF69">
    <property type="entry name" value="ALL TRANS-POLYPRENYL-DIPHOSPHATE SYNTHASE PDSS1"/>
    <property type="match status" value="1"/>
</dbReference>
<dbReference type="GO" id="GO:0008299">
    <property type="term" value="P:isoprenoid biosynthetic process"/>
    <property type="evidence" value="ECO:0007669"/>
    <property type="project" value="InterPro"/>
</dbReference>
<dbReference type="SFLD" id="SFLDG01017">
    <property type="entry name" value="Polyprenyl_Transferase_Like"/>
    <property type="match status" value="1"/>
</dbReference>